<dbReference type="PANTHER" id="PTHR46093">
    <property type="entry name" value="ACYL-COA-BINDING DOMAIN-CONTAINING PROTEIN 5"/>
    <property type="match status" value="1"/>
</dbReference>
<keyword evidence="7" id="KW-1185">Reference proteome</keyword>
<protein>
    <submittedName>
        <fullName evidence="6">Acyl-CoA-binding domain-containing protein 4</fullName>
    </submittedName>
</protein>
<evidence type="ECO:0000313" key="6">
    <source>
        <dbReference type="EMBL" id="KAE8710546.1"/>
    </source>
</evidence>
<dbReference type="Gene3D" id="2.120.10.80">
    <property type="entry name" value="Kelch-type beta propeller"/>
    <property type="match status" value="1"/>
</dbReference>
<evidence type="ECO:0000256" key="2">
    <source>
        <dbReference type="ARBA" id="ARBA00022737"/>
    </source>
</evidence>
<keyword evidence="2" id="KW-0677">Repeat</keyword>
<feature type="compositionally biased region" description="Acidic residues" evidence="4">
    <location>
        <begin position="332"/>
        <end position="341"/>
    </location>
</feature>
<proteinExistence type="predicted"/>
<feature type="coiled-coil region" evidence="3">
    <location>
        <begin position="240"/>
        <end position="267"/>
    </location>
</feature>
<dbReference type="GO" id="GO:0000062">
    <property type="term" value="F:fatty-acyl-CoA binding"/>
    <property type="evidence" value="ECO:0007669"/>
    <property type="project" value="TreeGrafter"/>
</dbReference>
<evidence type="ECO:0000256" key="3">
    <source>
        <dbReference type="SAM" id="Coils"/>
    </source>
</evidence>
<organism evidence="6 7">
    <name type="scientific">Hibiscus syriacus</name>
    <name type="common">Rose of Sharon</name>
    <dbReference type="NCBI Taxonomy" id="106335"/>
    <lineage>
        <taxon>Eukaryota</taxon>
        <taxon>Viridiplantae</taxon>
        <taxon>Streptophyta</taxon>
        <taxon>Embryophyta</taxon>
        <taxon>Tracheophyta</taxon>
        <taxon>Spermatophyta</taxon>
        <taxon>Magnoliopsida</taxon>
        <taxon>eudicotyledons</taxon>
        <taxon>Gunneridae</taxon>
        <taxon>Pentapetalae</taxon>
        <taxon>rosids</taxon>
        <taxon>malvids</taxon>
        <taxon>Malvales</taxon>
        <taxon>Malvaceae</taxon>
        <taxon>Malvoideae</taxon>
        <taxon>Hibiscus</taxon>
    </lineage>
</organism>
<keyword evidence="1" id="KW-0880">Kelch repeat</keyword>
<evidence type="ECO:0000259" key="5">
    <source>
        <dbReference type="Pfam" id="PF24922"/>
    </source>
</evidence>
<dbReference type="InterPro" id="IPR056819">
    <property type="entry name" value="ACBP4-6_C"/>
</dbReference>
<reference evidence="6" key="1">
    <citation type="submission" date="2019-09" db="EMBL/GenBank/DDBJ databases">
        <title>Draft genome information of white flower Hibiscus syriacus.</title>
        <authorList>
            <person name="Kim Y.-M."/>
        </authorList>
    </citation>
    <scope>NUCLEOTIDE SEQUENCE [LARGE SCALE GENOMIC DNA]</scope>
    <source>
        <strain evidence="6">YM2019G1</strain>
    </source>
</reference>
<dbReference type="SUPFAM" id="SSF117281">
    <property type="entry name" value="Kelch motif"/>
    <property type="match status" value="1"/>
</dbReference>
<dbReference type="EMBL" id="VEPZ02000929">
    <property type="protein sequence ID" value="KAE8710546.1"/>
    <property type="molecule type" value="Genomic_DNA"/>
</dbReference>
<dbReference type="GO" id="GO:0005829">
    <property type="term" value="C:cytosol"/>
    <property type="evidence" value="ECO:0007669"/>
    <property type="project" value="TreeGrafter"/>
</dbReference>
<dbReference type="Pfam" id="PF24681">
    <property type="entry name" value="Kelch_KLHDC2_KLHL20_DRC7"/>
    <property type="match status" value="1"/>
</dbReference>
<dbReference type="AlphaFoldDB" id="A0A6A3B1F0"/>
<comment type="caution">
    <text evidence="6">The sequence shown here is derived from an EMBL/GenBank/DDBJ whole genome shotgun (WGS) entry which is preliminary data.</text>
</comment>
<dbReference type="GO" id="GO:0006869">
    <property type="term" value="P:lipid transport"/>
    <property type="evidence" value="ECO:0007669"/>
    <property type="project" value="TreeGrafter"/>
</dbReference>
<evidence type="ECO:0000313" key="7">
    <source>
        <dbReference type="Proteomes" id="UP000436088"/>
    </source>
</evidence>
<gene>
    <name evidence="6" type="ORF">F3Y22_tig00110321pilonHSYRG00362</name>
</gene>
<accession>A0A6A3B1F0</accession>
<keyword evidence="3" id="KW-0175">Coiled coil</keyword>
<dbReference type="PANTHER" id="PTHR46093:SF3">
    <property type="entry name" value="ACYL-COA-BINDING DOMAIN-CONTAINING PROTEIN 4"/>
    <property type="match status" value="1"/>
</dbReference>
<dbReference type="Pfam" id="PF24922">
    <property type="entry name" value="ACBP4_C"/>
    <property type="match status" value="1"/>
</dbReference>
<evidence type="ECO:0000256" key="1">
    <source>
        <dbReference type="ARBA" id="ARBA00022441"/>
    </source>
</evidence>
<feature type="domain" description="Acyl-CoA-binding" evidence="5">
    <location>
        <begin position="216"/>
        <end position="316"/>
    </location>
</feature>
<evidence type="ECO:0000256" key="4">
    <source>
        <dbReference type="SAM" id="MobiDB-lite"/>
    </source>
</evidence>
<dbReference type="InterPro" id="IPR015915">
    <property type="entry name" value="Kelch-typ_b-propeller"/>
</dbReference>
<dbReference type="Proteomes" id="UP000436088">
    <property type="component" value="Unassembled WGS sequence"/>
</dbReference>
<feature type="region of interest" description="Disordered" evidence="4">
    <location>
        <begin position="305"/>
        <end position="341"/>
    </location>
</feature>
<name>A0A6A3B1F0_HIBSY</name>
<sequence>MLESKFCFSSTIPELHFYVIHMGVPPSPRSGHSAALHAEQYLLIFCGDSHATCFNDLHALDLQTMEWSSPTQQGEIPVPRAGHAGVTVGENWFIVGGGDNKSGASETVVLNMSTLAWSVVTSVEGRIPLAREGLSLVVGSLNGEDISFGGYNGRYNSEVNVLKPSHKLTLQWKIMEGPVPDSVSTVHYATNPTRDLESEFEVGQEGKKSEGEGTSEHIIAMVKAEKEELESSLHNEQFLSVRLRQELTDAKDQNTDLYKELQSLRGQLASEHSRCFKLEVYENDDGSDNGNTTKELDLLQRQKATSEQDVLNSKQRHGSGGVWGWLAGSSPENEDEAENSN</sequence>